<dbReference type="EMBL" id="AZGN01000055">
    <property type="protein sequence ID" value="KRM31309.1"/>
    <property type="molecule type" value="Genomic_DNA"/>
</dbReference>
<dbReference type="PANTHER" id="PTHR30250:SF11">
    <property type="entry name" value="O-ANTIGEN TRANSPORTER-RELATED"/>
    <property type="match status" value="1"/>
</dbReference>
<feature type="transmembrane region" description="Helical" evidence="6">
    <location>
        <begin position="434"/>
        <end position="451"/>
    </location>
</feature>
<evidence type="ECO:0000313" key="7">
    <source>
        <dbReference type="EMBL" id="KRM31309.1"/>
    </source>
</evidence>
<feature type="transmembrane region" description="Helical" evidence="6">
    <location>
        <begin position="250"/>
        <end position="272"/>
    </location>
</feature>
<dbReference type="RefSeq" id="WP_057811573.1">
    <property type="nucleotide sequence ID" value="NZ_AZGN01000055.1"/>
</dbReference>
<dbReference type="PROSITE" id="PS51257">
    <property type="entry name" value="PROKAR_LIPOPROTEIN"/>
    <property type="match status" value="1"/>
</dbReference>
<feature type="transmembrane region" description="Helical" evidence="6">
    <location>
        <begin position="147"/>
        <end position="165"/>
    </location>
</feature>
<comment type="caution">
    <text evidence="7">The sequence shown here is derived from an EMBL/GenBank/DDBJ whole genome shotgun (WGS) entry which is preliminary data.</text>
</comment>
<feature type="transmembrane region" description="Helical" evidence="6">
    <location>
        <begin position="293"/>
        <end position="312"/>
    </location>
</feature>
<organism evidence="7 8">
    <name type="scientific">Lactobacillus intestinalis DSM 6629</name>
    <dbReference type="NCBI Taxonomy" id="1423761"/>
    <lineage>
        <taxon>Bacteria</taxon>
        <taxon>Bacillati</taxon>
        <taxon>Bacillota</taxon>
        <taxon>Bacilli</taxon>
        <taxon>Lactobacillales</taxon>
        <taxon>Lactobacillaceae</taxon>
        <taxon>Lactobacillus</taxon>
    </lineage>
</organism>
<keyword evidence="3 6" id="KW-0812">Transmembrane</keyword>
<evidence type="ECO:0000256" key="5">
    <source>
        <dbReference type="ARBA" id="ARBA00023136"/>
    </source>
</evidence>
<feature type="transmembrane region" description="Helical" evidence="6">
    <location>
        <begin position="318"/>
        <end position="335"/>
    </location>
</feature>
<feature type="transmembrane region" description="Helical" evidence="6">
    <location>
        <begin position="40"/>
        <end position="63"/>
    </location>
</feature>
<keyword evidence="5 6" id="KW-0472">Membrane</keyword>
<protein>
    <submittedName>
        <fullName evidence="7">Heteropolysaccharide repeat unit export protein</fullName>
    </submittedName>
</protein>
<feature type="transmembrane region" description="Helical" evidence="6">
    <location>
        <begin position="171"/>
        <end position="190"/>
    </location>
</feature>
<name>A0ABR5PNP3_9LACO</name>
<proteinExistence type="predicted"/>
<evidence type="ECO:0000256" key="1">
    <source>
        <dbReference type="ARBA" id="ARBA00004651"/>
    </source>
</evidence>
<gene>
    <name evidence="7" type="ORF">FC44_GL000544</name>
</gene>
<keyword evidence="4 6" id="KW-1133">Transmembrane helix</keyword>
<keyword evidence="2" id="KW-1003">Cell membrane</keyword>
<evidence type="ECO:0000313" key="8">
    <source>
        <dbReference type="Proteomes" id="UP000051735"/>
    </source>
</evidence>
<dbReference type="Proteomes" id="UP000051735">
    <property type="component" value="Unassembled WGS sequence"/>
</dbReference>
<feature type="transmembrane region" description="Helical" evidence="6">
    <location>
        <begin position="84"/>
        <end position="106"/>
    </location>
</feature>
<feature type="transmembrane region" description="Helical" evidence="6">
    <location>
        <begin position="356"/>
        <end position="378"/>
    </location>
</feature>
<dbReference type="GeneID" id="75117199"/>
<evidence type="ECO:0000256" key="4">
    <source>
        <dbReference type="ARBA" id="ARBA00022989"/>
    </source>
</evidence>
<evidence type="ECO:0000256" key="3">
    <source>
        <dbReference type="ARBA" id="ARBA00022692"/>
    </source>
</evidence>
<comment type="subcellular location">
    <subcellularLocation>
        <location evidence="1">Cell membrane</location>
        <topology evidence="1">Multi-pass membrane protein</topology>
    </subcellularLocation>
</comment>
<feature type="transmembrane region" description="Helical" evidence="6">
    <location>
        <begin position="411"/>
        <end position="428"/>
    </location>
</feature>
<accession>A0ABR5PNP3</accession>
<sequence length="466" mass="53721">MNKEIKKNFLFAFLAQSLSLIVSCATNLILPKVMSVADFSYWQLFIFYSNYIPCLALGLNDGVYLRYGGKKLDQLNYTAVKSQYYFGIIFQLVLGILAGLILTIFSKTSERRLVIFFVIVYYFIFTLQNYLGYIFQAVNETNIYSKSIIIQRIIFFGFQICLLFLSITDAFIYIPFYILGVLGALVYLRVKINPQFRSSALNWSIGISDGVTSMKIGISLMIANVCSMLVLGIGRQIIDMRWGLIAFGKVSFSLTLMNFALTFIMQIGLVLFPALRRLKQEDLKNTYRKFNIRIFYILPLMYLAYIPVQYVLKLWLPQYAESINYLAIVLPICYFDSKMDLIGSTFFKVLNKQVTLLRVNLITIVLSGILCGITAYVFNDMNALIISLVIAIAFRSILADYVLSHFIGIRITMLDILDVLMAILFIEVNYFCNWWTAFLLLLFTYMLRVIWIKKSNYEMDLSKIYG</sequence>
<evidence type="ECO:0000256" key="6">
    <source>
        <dbReference type="SAM" id="Phobius"/>
    </source>
</evidence>
<dbReference type="PANTHER" id="PTHR30250">
    <property type="entry name" value="PST FAMILY PREDICTED COLANIC ACID TRANSPORTER"/>
    <property type="match status" value="1"/>
</dbReference>
<dbReference type="InterPro" id="IPR050833">
    <property type="entry name" value="Poly_Biosynth_Transport"/>
</dbReference>
<feature type="transmembrane region" description="Helical" evidence="6">
    <location>
        <begin position="216"/>
        <end position="238"/>
    </location>
</feature>
<keyword evidence="8" id="KW-1185">Reference proteome</keyword>
<reference evidence="7 8" key="1">
    <citation type="journal article" date="2015" name="Genome Announc.">
        <title>Expanding the biotechnology potential of lactobacilli through comparative genomics of 213 strains and associated genera.</title>
        <authorList>
            <person name="Sun Z."/>
            <person name="Harris H.M."/>
            <person name="McCann A."/>
            <person name="Guo C."/>
            <person name="Argimon S."/>
            <person name="Zhang W."/>
            <person name="Yang X."/>
            <person name="Jeffery I.B."/>
            <person name="Cooney J.C."/>
            <person name="Kagawa T.F."/>
            <person name="Liu W."/>
            <person name="Song Y."/>
            <person name="Salvetti E."/>
            <person name="Wrobel A."/>
            <person name="Rasinkangas P."/>
            <person name="Parkhill J."/>
            <person name="Rea M.C."/>
            <person name="O'Sullivan O."/>
            <person name="Ritari J."/>
            <person name="Douillard F.P."/>
            <person name="Paul Ross R."/>
            <person name="Yang R."/>
            <person name="Briner A.E."/>
            <person name="Felis G.E."/>
            <person name="de Vos W.M."/>
            <person name="Barrangou R."/>
            <person name="Klaenhammer T.R."/>
            <person name="Caufield P.W."/>
            <person name="Cui Y."/>
            <person name="Zhang H."/>
            <person name="O'Toole P.W."/>
        </authorList>
    </citation>
    <scope>NUCLEOTIDE SEQUENCE [LARGE SCALE GENOMIC DNA]</scope>
    <source>
        <strain evidence="7 8">DSM 6629</strain>
    </source>
</reference>
<feature type="transmembrane region" description="Helical" evidence="6">
    <location>
        <begin position="384"/>
        <end position="404"/>
    </location>
</feature>
<feature type="transmembrane region" description="Helical" evidence="6">
    <location>
        <begin position="112"/>
        <end position="135"/>
    </location>
</feature>
<evidence type="ECO:0000256" key="2">
    <source>
        <dbReference type="ARBA" id="ARBA00022475"/>
    </source>
</evidence>